<organism evidence="1">
    <name type="scientific">Anopheles funestus</name>
    <name type="common">African malaria mosquito</name>
    <dbReference type="NCBI Taxonomy" id="62324"/>
    <lineage>
        <taxon>Eukaryota</taxon>
        <taxon>Metazoa</taxon>
        <taxon>Ecdysozoa</taxon>
        <taxon>Arthropoda</taxon>
        <taxon>Hexapoda</taxon>
        <taxon>Insecta</taxon>
        <taxon>Pterygota</taxon>
        <taxon>Neoptera</taxon>
        <taxon>Endopterygota</taxon>
        <taxon>Diptera</taxon>
        <taxon>Nematocera</taxon>
        <taxon>Culicoidea</taxon>
        <taxon>Culicidae</taxon>
        <taxon>Anophelinae</taxon>
        <taxon>Anopheles</taxon>
    </lineage>
</organism>
<evidence type="ECO:0000313" key="1">
    <source>
        <dbReference type="EnsemblMetazoa" id="AFUN015066-PA"/>
    </source>
</evidence>
<reference evidence="1" key="1">
    <citation type="submission" date="2020-05" db="UniProtKB">
        <authorList>
            <consortium name="EnsemblMetazoa"/>
        </authorList>
    </citation>
    <scope>IDENTIFICATION</scope>
    <source>
        <strain evidence="1">FUMOZ</strain>
    </source>
</reference>
<dbReference type="EnsemblMetazoa" id="AFUN015066-RB">
    <property type="protein sequence ID" value="AFUN015066-PB"/>
    <property type="gene ID" value="AFUN015066"/>
</dbReference>
<accession>A0A182S3T0</accession>
<protein>
    <submittedName>
        <fullName evidence="1">Uncharacterized protein</fullName>
    </submittedName>
</protein>
<dbReference type="VEuPathDB" id="VectorBase:AFUN015066"/>
<name>A0A182S3T0_ANOFN</name>
<dbReference type="AlphaFoldDB" id="A0A182S3T0"/>
<dbReference type="EnsemblMetazoa" id="AFUN015066-RA">
    <property type="protein sequence ID" value="AFUN015066-PA"/>
    <property type="gene ID" value="AFUN015066"/>
</dbReference>
<sequence>MRGLRSDRARCWYPAIVNCSPFDLLTVEPSQLWLCTPA</sequence>
<proteinExistence type="predicted"/>